<dbReference type="AlphaFoldDB" id="A0AAV4PGU4"/>
<sequence length="121" mass="13776">MKFPNGSPKSNLFGMPSWHARNNKNARGPCRPLGPTGERSGSFPGVFTCENSQLAFKKALRNLFGIAKRTIPPVRSKEILFSSTTRKLTNIREQQKTSPNSFQLEARFQKLRLHHCYHQGY</sequence>
<reference evidence="2 3" key="1">
    <citation type="submission" date="2021-06" db="EMBL/GenBank/DDBJ databases">
        <title>Caerostris darwini draft genome.</title>
        <authorList>
            <person name="Kono N."/>
            <person name="Arakawa K."/>
        </authorList>
    </citation>
    <scope>NUCLEOTIDE SEQUENCE [LARGE SCALE GENOMIC DNA]</scope>
</reference>
<evidence type="ECO:0000313" key="3">
    <source>
        <dbReference type="Proteomes" id="UP001054837"/>
    </source>
</evidence>
<dbReference type="Proteomes" id="UP001054837">
    <property type="component" value="Unassembled WGS sequence"/>
</dbReference>
<protein>
    <recommendedName>
        <fullName evidence="4">LAGLIDADG homing endonuclease</fullName>
    </recommendedName>
</protein>
<name>A0AAV4PGU4_9ARAC</name>
<evidence type="ECO:0000256" key="1">
    <source>
        <dbReference type="SAM" id="MobiDB-lite"/>
    </source>
</evidence>
<comment type="caution">
    <text evidence="2">The sequence shown here is derived from an EMBL/GenBank/DDBJ whole genome shotgun (WGS) entry which is preliminary data.</text>
</comment>
<keyword evidence="3" id="KW-1185">Reference proteome</keyword>
<accession>A0AAV4PGU4</accession>
<organism evidence="2 3">
    <name type="scientific">Caerostris darwini</name>
    <dbReference type="NCBI Taxonomy" id="1538125"/>
    <lineage>
        <taxon>Eukaryota</taxon>
        <taxon>Metazoa</taxon>
        <taxon>Ecdysozoa</taxon>
        <taxon>Arthropoda</taxon>
        <taxon>Chelicerata</taxon>
        <taxon>Arachnida</taxon>
        <taxon>Araneae</taxon>
        <taxon>Araneomorphae</taxon>
        <taxon>Entelegynae</taxon>
        <taxon>Araneoidea</taxon>
        <taxon>Araneidae</taxon>
        <taxon>Caerostris</taxon>
    </lineage>
</organism>
<feature type="region of interest" description="Disordered" evidence="1">
    <location>
        <begin position="1"/>
        <end position="42"/>
    </location>
</feature>
<dbReference type="EMBL" id="BPLQ01002818">
    <property type="protein sequence ID" value="GIX95854.1"/>
    <property type="molecule type" value="Genomic_DNA"/>
</dbReference>
<gene>
    <name evidence="2" type="ORF">CDAR_572251</name>
</gene>
<evidence type="ECO:0008006" key="4">
    <source>
        <dbReference type="Google" id="ProtNLM"/>
    </source>
</evidence>
<proteinExistence type="predicted"/>
<evidence type="ECO:0000313" key="2">
    <source>
        <dbReference type="EMBL" id="GIX95854.1"/>
    </source>
</evidence>